<organism evidence="1 2">
    <name type="scientific">Datura stramonium</name>
    <name type="common">Jimsonweed</name>
    <name type="synonym">Common thornapple</name>
    <dbReference type="NCBI Taxonomy" id="4076"/>
    <lineage>
        <taxon>Eukaryota</taxon>
        <taxon>Viridiplantae</taxon>
        <taxon>Streptophyta</taxon>
        <taxon>Embryophyta</taxon>
        <taxon>Tracheophyta</taxon>
        <taxon>Spermatophyta</taxon>
        <taxon>Magnoliopsida</taxon>
        <taxon>eudicotyledons</taxon>
        <taxon>Gunneridae</taxon>
        <taxon>Pentapetalae</taxon>
        <taxon>asterids</taxon>
        <taxon>lamiids</taxon>
        <taxon>Solanales</taxon>
        <taxon>Solanaceae</taxon>
        <taxon>Solanoideae</taxon>
        <taxon>Datureae</taxon>
        <taxon>Datura</taxon>
    </lineage>
</organism>
<keyword evidence="2" id="KW-1185">Reference proteome</keyword>
<accession>A0ABS8WX79</accession>
<protein>
    <submittedName>
        <fullName evidence="1">Uncharacterized protein</fullName>
    </submittedName>
</protein>
<feature type="non-terminal residue" evidence="1">
    <location>
        <position position="115"/>
    </location>
</feature>
<name>A0ABS8WX79_DATST</name>
<reference evidence="1 2" key="1">
    <citation type="journal article" date="2021" name="BMC Genomics">
        <title>Datura genome reveals duplications of psychoactive alkaloid biosynthetic genes and high mutation rate following tissue culture.</title>
        <authorList>
            <person name="Rajewski A."/>
            <person name="Carter-House D."/>
            <person name="Stajich J."/>
            <person name="Litt A."/>
        </authorList>
    </citation>
    <scope>NUCLEOTIDE SEQUENCE [LARGE SCALE GENOMIC DNA]</scope>
    <source>
        <strain evidence="1">AR-01</strain>
    </source>
</reference>
<dbReference type="Proteomes" id="UP000823775">
    <property type="component" value="Unassembled WGS sequence"/>
</dbReference>
<dbReference type="EMBL" id="JACEIK010014407">
    <property type="protein sequence ID" value="MCE3216841.1"/>
    <property type="molecule type" value="Genomic_DNA"/>
</dbReference>
<evidence type="ECO:0000313" key="1">
    <source>
        <dbReference type="EMBL" id="MCE3216841.1"/>
    </source>
</evidence>
<feature type="non-terminal residue" evidence="1">
    <location>
        <position position="1"/>
    </location>
</feature>
<proteinExistence type="predicted"/>
<evidence type="ECO:0000313" key="2">
    <source>
        <dbReference type="Proteomes" id="UP000823775"/>
    </source>
</evidence>
<gene>
    <name evidence="1" type="ORF">HAX54_008442</name>
</gene>
<comment type="caution">
    <text evidence="1">The sequence shown here is derived from an EMBL/GenBank/DDBJ whole genome shotgun (WGS) entry which is preliminary data.</text>
</comment>
<sequence>EWTLDNEYKDYAIDGIIIKDYVSYDELVGEIMKQLGIDDTDKKIEIRYTVEGNSTPMELRNDMGARLYVEQKKFNREFGLYPLCINISYNVEKNGAIMNFNSSDDYVPVLSSEAV</sequence>